<dbReference type="InterPro" id="IPR051943">
    <property type="entry name" value="TRAFAC_Dynamin-like_GTPase"/>
</dbReference>
<feature type="domain" description="Dynamin N-terminal" evidence="2">
    <location>
        <begin position="103"/>
        <end position="285"/>
    </location>
</feature>
<proteinExistence type="predicted"/>
<dbReference type="AlphaFoldDB" id="F0WER7"/>
<dbReference type="InterPro" id="IPR027417">
    <property type="entry name" value="P-loop_NTPase"/>
</dbReference>
<dbReference type="PANTHER" id="PTHR43681">
    <property type="entry name" value="TRANSMEMBRANE GTPASE FZO"/>
    <property type="match status" value="1"/>
</dbReference>
<feature type="region of interest" description="Disordered" evidence="1">
    <location>
        <begin position="199"/>
        <end position="218"/>
    </location>
</feature>
<dbReference type="SUPFAM" id="SSF52540">
    <property type="entry name" value="P-loop containing nucleoside triphosphate hydrolases"/>
    <property type="match status" value="1"/>
</dbReference>
<protein>
    <submittedName>
        <fullName evidence="3">Uncharacterized protein AlNc14C76G5117</fullName>
    </submittedName>
</protein>
<organism evidence="3">
    <name type="scientific">Albugo laibachii Nc14</name>
    <dbReference type="NCBI Taxonomy" id="890382"/>
    <lineage>
        <taxon>Eukaryota</taxon>
        <taxon>Sar</taxon>
        <taxon>Stramenopiles</taxon>
        <taxon>Oomycota</taxon>
        <taxon>Peronosporomycetes</taxon>
        <taxon>Albuginales</taxon>
        <taxon>Albuginaceae</taxon>
        <taxon>Albugo</taxon>
    </lineage>
</organism>
<dbReference type="PANTHER" id="PTHR43681:SF1">
    <property type="entry name" value="SARCALUMENIN"/>
    <property type="match status" value="1"/>
</dbReference>
<dbReference type="Gene3D" id="3.40.50.300">
    <property type="entry name" value="P-loop containing nucleotide triphosphate hydrolases"/>
    <property type="match status" value="1"/>
</dbReference>
<evidence type="ECO:0000256" key="1">
    <source>
        <dbReference type="SAM" id="MobiDB-lite"/>
    </source>
</evidence>
<accession>F0WER7</accession>
<dbReference type="EMBL" id="FR824121">
    <property type="protein sequence ID" value="CCA19699.1"/>
    <property type="molecule type" value="Genomic_DNA"/>
</dbReference>
<sequence length="567" mass="64231">MDRVFIHRCTLLFGCVTKTHSMNGVINAMRASRQRRLSYRIRCCGLCTSTTLVHSTKDEKWINLMKKTSILESSVLLPLNEKILGPLDRKNKFEKLPSLPFVFLLGNHSSGKSTFINYLLQRQVQSTGVAPTDDGFTIIAPGQEDIDQDGPALINDPDLGFSGLQSFGPALIQRTQLKVRKDVKLNFMLVDSPGMIDSPKANTQSWQPYDESQQTGEAMRPDTIRNVRRRPAASNNFQYTYMQRDTSNRGYEFADVIRWYAERADIILLFFDPDKPGTTGETLSVLTSALLGMDHKLHIVMNKVDQFTKIHDFARAYGSLCWNLSKVIPLKDLPRIYTMCIPVPKHQYDQARVDNGLGTSLKDLDAMREQVVQEVMRAPERRVDNLITNLYDAARLLYMHATILESVRARYTRETWQRHALVASTFLGGNALATTAFMAGGPLGFDLSISITSCLASIGLLWHNHRSLQQLADNLLRDVSLNEDFQKHYGRQLADGDEYVLALWKRILPCVQLSIRTLGLRKIPKIKQAEIDQIESVLNHDIPALRRECAPADTSLVHQIAQMFRTH</sequence>
<dbReference type="HOGENOM" id="CLU_031346_1_0_1"/>
<gene>
    <name evidence="3" type="primary">AlNc14C76G5117</name>
    <name evidence="3" type="ORF">ALNC14_058420</name>
</gene>
<name>F0WER7_9STRA</name>
<evidence type="ECO:0000313" key="3">
    <source>
        <dbReference type="EMBL" id="CCA19699.1"/>
    </source>
</evidence>
<evidence type="ECO:0000259" key="2">
    <source>
        <dbReference type="Pfam" id="PF00350"/>
    </source>
</evidence>
<reference evidence="3" key="2">
    <citation type="submission" date="2011-02" db="EMBL/GenBank/DDBJ databases">
        <authorList>
            <person name="MacLean D."/>
        </authorList>
    </citation>
    <scope>NUCLEOTIDE SEQUENCE</scope>
</reference>
<reference evidence="3" key="1">
    <citation type="journal article" date="2011" name="PLoS Biol.">
        <title>Gene gain and loss during evolution of obligate parasitism in the white rust pathogen of Arabidopsis thaliana.</title>
        <authorList>
            <person name="Kemen E."/>
            <person name="Gardiner A."/>
            <person name="Schultz-Larsen T."/>
            <person name="Kemen A.C."/>
            <person name="Balmuth A.L."/>
            <person name="Robert-Seilaniantz A."/>
            <person name="Bailey K."/>
            <person name="Holub E."/>
            <person name="Studholme D.J."/>
            <person name="Maclean D."/>
            <person name="Jones J.D."/>
        </authorList>
    </citation>
    <scope>NUCLEOTIDE SEQUENCE</scope>
</reference>
<feature type="compositionally biased region" description="Polar residues" evidence="1">
    <location>
        <begin position="200"/>
        <end position="216"/>
    </location>
</feature>
<dbReference type="Pfam" id="PF00350">
    <property type="entry name" value="Dynamin_N"/>
    <property type="match status" value="1"/>
</dbReference>
<dbReference type="InterPro" id="IPR045063">
    <property type="entry name" value="Dynamin_N"/>
</dbReference>